<keyword evidence="6 7" id="KW-0472">Membrane</keyword>
<dbReference type="InterPro" id="IPR000515">
    <property type="entry name" value="MetI-like"/>
</dbReference>
<evidence type="ECO:0000256" key="6">
    <source>
        <dbReference type="ARBA" id="ARBA00023136"/>
    </source>
</evidence>
<evidence type="ECO:0000259" key="8">
    <source>
        <dbReference type="PROSITE" id="PS50928"/>
    </source>
</evidence>
<keyword evidence="4 7" id="KW-0812">Transmembrane</keyword>
<dbReference type="SUPFAM" id="SSF161098">
    <property type="entry name" value="MetI-like"/>
    <property type="match status" value="1"/>
</dbReference>
<dbReference type="Pfam" id="PF00528">
    <property type="entry name" value="BPD_transp_1"/>
    <property type="match status" value="1"/>
</dbReference>
<evidence type="ECO:0000313" key="10">
    <source>
        <dbReference type="Proteomes" id="UP000633601"/>
    </source>
</evidence>
<feature type="transmembrane region" description="Helical" evidence="7">
    <location>
        <begin position="159"/>
        <end position="180"/>
    </location>
</feature>
<evidence type="ECO:0000256" key="5">
    <source>
        <dbReference type="ARBA" id="ARBA00022989"/>
    </source>
</evidence>
<evidence type="ECO:0000256" key="3">
    <source>
        <dbReference type="ARBA" id="ARBA00022475"/>
    </source>
</evidence>
<evidence type="ECO:0000256" key="2">
    <source>
        <dbReference type="ARBA" id="ARBA00022448"/>
    </source>
</evidence>
<dbReference type="Proteomes" id="UP000633601">
    <property type="component" value="Unassembled WGS sequence"/>
</dbReference>
<keyword evidence="2 7" id="KW-0813">Transport</keyword>
<dbReference type="PANTHER" id="PTHR43386">
    <property type="entry name" value="OLIGOPEPTIDE TRANSPORT SYSTEM PERMEASE PROTEIN APPC"/>
    <property type="match status" value="1"/>
</dbReference>
<organism evidence="9 10">
    <name type="scientific">Oerskovia gallyi</name>
    <dbReference type="NCBI Taxonomy" id="2762226"/>
    <lineage>
        <taxon>Bacteria</taxon>
        <taxon>Bacillati</taxon>
        <taxon>Actinomycetota</taxon>
        <taxon>Actinomycetes</taxon>
        <taxon>Micrococcales</taxon>
        <taxon>Cellulomonadaceae</taxon>
        <taxon>Oerskovia</taxon>
    </lineage>
</organism>
<proteinExistence type="inferred from homology"/>
<evidence type="ECO:0000256" key="1">
    <source>
        <dbReference type="ARBA" id="ARBA00004651"/>
    </source>
</evidence>
<dbReference type="PANTHER" id="PTHR43386:SF1">
    <property type="entry name" value="D,D-DIPEPTIDE TRANSPORT SYSTEM PERMEASE PROTEIN DDPC-RELATED"/>
    <property type="match status" value="1"/>
</dbReference>
<keyword evidence="10" id="KW-1185">Reference proteome</keyword>
<protein>
    <submittedName>
        <fullName evidence="9">ABC transporter permease</fullName>
    </submittedName>
</protein>
<comment type="subcellular location">
    <subcellularLocation>
        <location evidence="1 7">Cell membrane</location>
        <topology evidence="1 7">Multi-pass membrane protein</topology>
    </subcellularLocation>
</comment>
<feature type="transmembrane region" description="Helical" evidence="7">
    <location>
        <begin position="238"/>
        <end position="260"/>
    </location>
</feature>
<dbReference type="PROSITE" id="PS50928">
    <property type="entry name" value="ABC_TM1"/>
    <property type="match status" value="1"/>
</dbReference>
<evidence type="ECO:0000313" key="9">
    <source>
        <dbReference type="EMBL" id="MBD7997031.1"/>
    </source>
</evidence>
<feature type="transmembrane region" description="Helical" evidence="7">
    <location>
        <begin position="128"/>
        <end position="152"/>
    </location>
</feature>
<keyword evidence="5 7" id="KW-1133">Transmembrane helix</keyword>
<name>A0ABR8UWV6_9CELL</name>
<gene>
    <name evidence="9" type="ORF">H9640_00490</name>
</gene>
<evidence type="ECO:0000256" key="4">
    <source>
        <dbReference type="ARBA" id="ARBA00022692"/>
    </source>
</evidence>
<feature type="transmembrane region" description="Helical" evidence="7">
    <location>
        <begin position="295"/>
        <end position="317"/>
    </location>
</feature>
<dbReference type="Gene3D" id="1.10.3720.10">
    <property type="entry name" value="MetI-like"/>
    <property type="match status" value="1"/>
</dbReference>
<dbReference type="EMBL" id="JACSQE010000001">
    <property type="protein sequence ID" value="MBD7997031.1"/>
    <property type="molecule type" value="Genomic_DNA"/>
</dbReference>
<comment type="caution">
    <text evidence="9">The sequence shown here is derived from an EMBL/GenBank/DDBJ whole genome shotgun (WGS) entry which is preliminary data.</text>
</comment>
<dbReference type="CDD" id="cd06261">
    <property type="entry name" value="TM_PBP2"/>
    <property type="match status" value="1"/>
</dbReference>
<evidence type="ECO:0000256" key="7">
    <source>
        <dbReference type="RuleBase" id="RU363032"/>
    </source>
</evidence>
<dbReference type="InterPro" id="IPR025966">
    <property type="entry name" value="OppC_N"/>
</dbReference>
<dbReference type="InterPro" id="IPR035906">
    <property type="entry name" value="MetI-like_sf"/>
</dbReference>
<dbReference type="RefSeq" id="WP_191788798.1">
    <property type="nucleotide sequence ID" value="NZ_JACSQE010000001.1"/>
</dbReference>
<comment type="similarity">
    <text evidence="7">Belongs to the binding-protein-dependent transport system permease family.</text>
</comment>
<feature type="transmembrane region" description="Helical" evidence="7">
    <location>
        <begin position="44"/>
        <end position="64"/>
    </location>
</feature>
<keyword evidence="3" id="KW-1003">Cell membrane</keyword>
<accession>A0ABR8UWV6</accession>
<sequence length="363" mass="38594">MSTPQNPQNGDDSVTIENAIELKDVEGLSQGQIVRSRFFRHKGAMVGLAVLILVVLLAFTSVGFGPVPGWWPQGAGSGKVINSGGAPTLSMPTWLGGSGFAIGEHPFGQDENGHDMFYYVMKGTQTSLGVMFIIGTIACVLGVLIGSLSGFFRGRTDGVLMRFTDLVITVPTIVIGAVIGKMAGSLSAAIFGAALGLILWPSLARLVRGEFLSLREREFVDAARVAGASNSRIIFKHILPNAIGVIIVATTLLMSSAILLETALSYLGFGIVAPDISLGQLISQYQSSFATRPWLFWWPGLFIVVIALCINFIGDGLRDAFDPRQKRIPSQRKMDRAAGRAHETTIPLQAQGGQTGMAMGGGN</sequence>
<feature type="transmembrane region" description="Helical" evidence="7">
    <location>
        <begin position="186"/>
        <end position="207"/>
    </location>
</feature>
<feature type="domain" description="ABC transmembrane type-1" evidence="8">
    <location>
        <begin position="128"/>
        <end position="314"/>
    </location>
</feature>
<dbReference type="InterPro" id="IPR050366">
    <property type="entry name" value="BP-dependent_transpt_permease"/>
</dbReference>
<dbReference type="Pfam" id="PF12911">
    <property type="entry name" value="OppC_N"/>
    <property type="match status" value="1"/>
</dbReference>
<reference evidence="9 10" key="1">
    <citation type="submission" date="2020-08" db="EMBL/GenBank/DDBJ databases">
        <title>A Genomic Blueprint of the Chicken Gut Microbiome.</title>
        <authorList>
            <person name="Gilroy R."/>
            <person name="Ravi A."/>
            <person name="Getino M."/>
            <person name="Pursley I."/>
            <person name="Horton D.L."/>
            <person name="Alikhan N.-F."/>
            <person name="Baker D."/>
            <person name="Gharbi K."/>
            <person name="Hall N."/>
            <person name="Watson M."/>
            <person name="Adriaenssens E.M."/>
            <person name="Foster-Nyarko E."/>
            <person name="Jarju S."/>
            <person name="Secka A."/>
            <person name="Antonio M."/>
            <person name="Oren A."/>
            <person name="Chaudhuri R."/>
            <person name="La Ragione R.M."/>
            <person name="Hildebrand F."/>
            <person name="Pallen M.J."/>
        </authorList>
    </citation>
    <scope>NUCLEOTIDE SEQUENCE [LARGE SCALE GENOMIC DNA]</scope>
    <source>
        <strain evidence="9 10">Sa2CUA8</strain>
    </source>
</reference>